<dbReference type="Proteomes" id="UP000187455">
    <property type="component" value="Unassembled WGS sequence"/>
</dbReference>
<dbReference type="PANTHER" id="PTHR22953">
    <property type="entry name" value="ACID PHOSPHATASE RELATED"/>
    <property type="match status" value="1"/>
</dbReference>
<dbReference type="OrthoDB" id="5597180at2759"/>
<proteinExistence type="predicted"/>
<dbReference type="GO" id="GO:0003993">
    <property type="term" value="F:acid phosphatase activity"/>
    <property type="evidence" value="ECO:0007669"/>
    <property type="project" value="InterPro"/>
</dbReference>
<evidence type="ECO:0000256" key="3">
    <source>
        <dbReference type="SAM" id="SignalP"/>
    </source>
</evidence>
<dbReference type="Gene3D" id="3.60.21.10">
    <property type="match status" value="1"/>
</dbReference>
<dbReference type="InterPro" id="IPR004843">
    <property type="entry name" value="Calcineurin-like_PHP"/>
</dbReference>
<feature type="chain" id="PRO_5012751314" description="Calcineurin-like phosphoesterase domain-containing protein" evidence="3">
    <location>
        <begin position="19"/>
        <end position="687"/>
    </location>
</feature>
<comment type="caution">
    <text evidence="5">The sequence shown here is derived from an EMBL/GenBank/DDBJ whole genome shotgun (WGS) entry which is preliminary data.</text>
</comment>
<keyword evidence="6" id="KW-1185">Reference proteome</keyword>
<feature type="compositionally biased region" description="Polar residues" evidence="2">
    <location>
        <begin position="414"/>
        <end position="423"/>
    </location>
</feature>
<keyword evidence="1 3" id="KW-0732">Signal</keyword>
<feature type="domain" description="Calcineurin-like phosphoesterase" evidence="4">
    <location>
        <begin position="76"/>
        <end position="256"/>
    </location>
</feature>
<dbReference type="PANTHER" id="PTHR22953:SF153">
    <property type="entry name" value="PURPLE ACID PHOSPHATASE"/>
    <property type="match status" value="1"/>
</dbReference>
<feature type="signal peptide" evidence="3">
    <location>
        <begin position="1"/>
        <end position="18"/>
    </location>
</feature>
<evidence type="ECO:0000313" key="5">
    <source>
        <dbReference type="EMBL" id="OLY80924.1"/>
    </source>
</evidence>
<evidence type="ECO:0000256" key="2">
    <source>
        <dbReference type="SAM" id="MobiDB-lite"/>
    </source>
</evidence>
<protein>
    <recommendedName>
        <fullName evidence="4">Calcineurin-like phosphoesterase domain-containing protein</fullName>
    </recommendedName>
</protein>
<reference evidence="5 6" key="1">
    <citation type="journal article" date="2016" name="Mol. Biol. Evol.">
        <title>Genome-Wide Survey of Gut Fungi (Harpellales) Reveals the First Horizontally Transferred Ubiquitin Gene from a Mosquito Host.</title>
        <authorList>
            <person name="Wang Y."/>
            <person name="White M.M."/>
            <person name="Kvist S."/>
            <person name="Moncalvo J.M."/>
        </authorList>
    </citation>
    <scope>NUCLEOTIDE SEQUENCE [LARGE SCALE GENOMIC DNA]</scope>
    <source>
        <strain evidence="5 6">ALG-7-W6</strain>
    </source>
</reference>
<dbReference type="InterPro" id="IPR029052">
    <property type="entry name" value="Metallo-depent_PP-like"/>
</dbReference>
<evidence type="ECO:0000313" key="6">
    <source>
        <dbReference type="Proteomes" id="UP000187455"/>
    </source>
</evidence>
<evidence type="ECO:0000259" key="4">
    <source>
        <dbReference type="Pfam" id="PF00149"/>
    </source>
</evidence>
<accession>A0A1R0GVK2</accession>
<dbReference type="SUPFAM" id="SSF56300">
    <property type="entry name" value="Metallo-dependent phosphatases"/>
    <property type="match status" value="1"/>
</dbReference>
<dbReference type="EMBL" id="LSSL01002969">
    <property type="protein sequence ID" value="OLY80924.1"/>
    <property type="molecule type" value="Genomic_DNA"/>
</dbReference>
<sequence length="687" mass="77813">MKIFFLASVAFTLNFVHGFGKKCTSPSTFLLSEQSEINSGKVILKYSSRSIDLPDFDSEAKKNFWKNPGLPPKNLKVAIYGDLGVKKKSKRVLKMLHEWGVQGLILTGDYDYEDKPKKLERMFDSILKKEVPIFASIGNHDILDWSSENGYVDFFLKRLKRLGLSKNCTGEFGVNAICGWNGLTILLSGVGTRGYAHTDFAEDTLALSKSSWKICAWHKVQELFQIGSKKNQVGYEIYDMCRRYGAIVATSHVHAYSRTKLMTSYKKQKYLNQTDVLDLHVKTSFNIVSGMGGYSIDRSLENLRNNPWWAATVSKEDKSGPGAVLCTFHVDDDPQKARCEFRDIYGKVWDSWEINSHILNEPRPPRMIDDSYPHFSNDSMPITQIKNEKQHFFGKSGKPKRENGSKSYPVASKGSLSSETSTPKESVSYIGYNKVPKSVKSDFNEYPVDSNSDIAVGSFENGFDSNCNLNYIPTLKHDFSPTTNSTPIVAFRFRNLHIPPTQKITSSHLQLLRASQKVLHSGNYKYNHHDTFNTDLDSFFSSIKDRSYLYLNKQALDHFYGLKTIQFELRLVHTPQDSRDNKTFCTDIFNGGFDFETLQSIEPLIWEFDGLDHEIIHVSPNLASKITQLLNSSDWKEGDTITIFMNPTSNHLANQISSFVVYGHGLDGGCFSPTLDVQLDSNEPDSH</sequence>
<evidence type="ECO:0000256" key="1">
    <source>
        <dbReference type="ARBA" id="ARBA00022729"/>
    </source>
</evidence>
<name>A0A1R0GVK2_9FUNG</name>
<organism evidence="5 6">
    <name type="scientific">Smittium mucronatum</name>
    <dbReference type="NCBI Taxonomy" id="133383"/>
    <lineage>
        <taxon>Eukaryota</taxon>
        <taxon>Fungi</taxon>
        <taxon>Fungi incertae sedis</taxon>
        <taxon>Zoopagomycota</taxon>
        <taxon>Kickxellomycotina</taxon>
        <taxon>Harpellomycetes</taxon>
        <taxon>Harpellales</taxon>
        <taxon>Legeriomycetaceae</taxon>
        <taxon>Smittium</taxon>
    </lineage>
</organism>
<gene>
    <name evidence="5" type="ORF">AYI68_g4975</name>
</gene>
<dbReference type="InterPro" id="IPR039331">
    <property type="entry name" value="PAPs-like"/>
</dbReference>
<dbReference type="AlphaFoldDB" id="A0A1R0GVK2"/>
<dbReference type="Pfam" id="PF00149">
    <property type="entry name" value="Metallophos"/>
    <property type="match status" value="1"/>
</dbReference>
<feature type="region of interest" description="Disordered" evidence="2">
    <location>
        <begin position="392"/>
        <end position="423"/>
    </location>
</feature>